<accession>A0ABW5CCS5</accession>
<dbReference type="InterPro" id="IPR001853">
    <property type="entry name" value="DSBA-like_thioredoxin_dom"/>
</dbReference>
<dbReference type="Pfam" id="PF01323">
    <property type="entry name" value="DSBA"/>
    <property type="match status" value="1"/>
</dbReference>
<dbReference type="InterPro" id="IPR014440">
    <property type="entry name" value="HCCAis_GSTk"/>
</dbReference>
<dbReference type="InterPro" id="IPR036249">
    <property type="entry name" value="Thioredoxin-like_sf"/>
</dbReference>
<dbReference type="PANTHER" id="PTHR42943">
    <property type="entry name" value="GLUTATHIONE S-TRANSFERASE KAPPA"/>
    <property type="match status" value="1"/>
</dbReference>
<feature type="domain" description="DSBA-like thioredoxin" evidence="2">
    <location>
        <begin position="15"/>
        <end position="204"/>
    </location>
</feature>
<dbReference type="InterPro" id="IPR044087">
    <property type="entry name" value="NahD-like"/>
</dbReference>
<dbReference type="PANTHER" id="PTHR42943:SF2">
    <property type="entry name" value="GLUTATHIONE S-TRANSFERASE KAPPA 1"/>
    <property type="match status" value="1"/>
</dbReference>
<protein>
    <recommendedName>
        <fullName evidence="1">2-hydroxychromene-2-carboxylate isomerase</fullName>
        <ecNumber evidence="1">5.99.1.4</ecNumber>
    </recommendedName>
</protein>
<comment type="caution">
    <text evidence="3">The sequence shown here is derived from an EMBL/GenBank/DDBJ whole genome shotgun (WGS) entry which is preliminary data.</text>
</comment>
<evidence type="ECO:0000313" key="4">
    <source>
        <dbReference type="Proteomes" id="UP001597296"/>
    </source>
</evidence>
<name>A0ABW5CCS5_9PROT</name>
<dbReference type="GO" id="GO:0016853">
    <property type="term" value="F:isomerase activity"/>
    <property type="evidence" value="ECO:0007669"/>
    <property type="project" value="UniProtKB-KW"/>
</dbReference>
<evidence type="ECO:0000256" key="1">
    <source>
        <dbReference type="PIRNR" id="PIRNR006386"/>
    </source>
</evidence>
<dbReference type="RefSeq" id="WP_377315757.1">
    <property type="nucleotide sequence ID" value="NZ_JBHUIY010000013.1"/>
</dbReference>
<comment type="similarity">
    <text evidence="1">Belongs to the GST superfamily. NadH family.</text>
</comment>
<sequence length="211" mass="23355">MPTTLDRAAASPAPIEFWFDFSSPYAFFASREIETVAERHGRAVLWRPFLLGVAFKTTGMQGLTTTPLRGDYARHDWDRQARRLGVRFRLPPGHPFAALPPSRLFYWLEARDPAVAARFAKRCLDAAFIEGIALTDAETTVAAAGAIVPYPAETLIAAAAEPAVKQRLKDRTDEALRRGIFGSPFMIADGEPFWGADRLAMLDEWLGCGGW</sequence>
<dbReference type="Gene3D" id="3.40.30.10">
    <property type="entry name" value="Glutaredoxin"/>
    <property type="match status" value="1"/>
</dbReference>
<evidence type="ECO:0000259" key="2">
    <source>
        <dbReference type="Pfam" id="PF01323"/>
    </source>
</evidence>
<keyword evidence="1 3" id="KW-0413">Isomerase</keyword>
<keyword evidence="4" id="KW-1185">Reference proteome</keyword>
<proteinExistence type="inferred from homology"/>
<dbReference type="EMBL" id="JBHUIY010000013">
    <property type="protein sequence ID" value="MFD2233858.1"/>
    <property type="molecule type" value="Genomic_DNA"/>
</dbReference>
<evidence type="ECO:0000313" key="3">
    <source>
        <dbReference type="EMBL" id="MFD2233858.1"/>
    </source>
</evidence>
<dbReference type="EC" id="5.99.1.4" evidence="1"/>
<comment type="catalytic activity">
    <reaction evidence="1">
        <text>2-hydroxychromene-2-carboxylate = (3E)-4-(2-hydroxyphenyl)-2-oxobut-3-enoate</text>
        <dbReference type="Rhea" id="RHEA:27401"/>
        <dbReference type="ChEBI" id="CHEBI:59350"/>
        <dbReference type="ChEBI" id="CHEBI:59353"/>
        <dbReference type="EC" id="5.99.1.4"/>
    </reaction>
</comment>
<dbReference type="Proteomes" id="UP001597296">
    <property type="component" value="Unassembled WGS sequence"/>
</dbReference>
<dbReference type="InterPro" id="IPR051924">
    <property type="entry name" value="GST_Kappa/NadH"/>
</dbReference>
<organism evidence="3 4">
    <name type="scientific">Phaeospirillum tilakii</name>
    <dbReference type="NCBI Taxonomy" id="741673"/>
    <lineage>
        <taxon>Bacteria</taxon>
        <taxon>Pseudomonadati</taxon>
        <taxon>Pseudomonadota</taxon>
        <taxon>Alphaproteobacteria</taxon>
        <taxon>Rhodospirillales</taxon>
        <taxon>Rhodospirillaceae</taxon>
        <taxon>Phaeospirillum</taxon>
    </lineage>
</organism>
<gene>
    <name evidence="3" type="ORF">ACFSNB_08575</name>
</gene>
<dbReference type="PIRSF" id="PIRSF006386">
    <property type="entry name" value="HCCAis_GSTk"/>
    <property type="match status" value="1"/>
</dbReference>
<dbReference type="CDD" id="cd03022">
    <property type="entry name" value="DsbA_HCCA_Iso"/>
    <property type="match status" value="1"/>
</dbReference>
<reference evidence="4" key="1">
    <citation type="journal article" date="2019" name="Int. J. Syst. Evol. Microbiol.">
        <title>The Global Catalogue of Microorganisms (GCM) 10K type strain sequencing project: providing services to taxonomists for standard genome sequencing and annotation.</title>
        <authorList>
            <consortium name="The Broad Institute Genomics Platform"/>
            <consortium name="The Broad Institute Genome Sequencing Center for Infectious Disease"/>
            <person name="Wu L."/>
            <person name="Ma J."/>
        </authorList>
    </citation>
    <scope>NUCLEOTIDE SEQUENCE [LARGE SCALE GENOMIC DNA]</scope>
    <source>
        <strain evidence="4">KCTC 15012</strain>
    </source>
</reference>
<dbReference type="SUPFAM" id="SSF52833">
    <property type="entry name" value="Thioredoxin-like"/>
    <property type="match status" value="1"/>
</dbReference>